<dbReference type="AlphaFoldDB" id="A0A9L0KLV6"/>
<organism evidence="6 7">
    <name type="scientific">Equus asinus</name>
    <name type="common">Donkey</name>
    <name type="synonym">Equus africanus asinus</name>
    <dbReference type="NCBI Taxonomy" id="9793"/>
    <lineage>
        <taxon>Eukaryota</taxon>
        <taxon>Metazoa</taxon>
        <taxon>Chordata</taxon>
        <taxon>Craniata</taxon>
        <taxon>Vertebrata</taxon>
        <taxon>Euteleostomi</taxon>
        <taxon>Mammalia</taxon>
        <taxon>Eutheria</taxon>
        <taxon>Laurasiatheria</taxon>
        <taxon>Perissodactyla</taxon>
        <taxon>Equidae</taxon>
        <taxon>Equus</taxon>
    </lineage>
</organism>
<dbReference type="Pfam" id="PF01092">
    <property type="entry name" value="Ribosomal_S6e"/>
    <property type="match status" value="1"/>
</dbReference>
<proteinExistence type="inferred from homology"/>
<reference evidence="6" key="3">
    <citation type="submission" date="2025-09" db="UniProtKB">
        <authorList>
            <consortium name="Ensembl"/>
        </authorList>
    </citation>
    <scope>IDENTIFICATION</scope>
</reference>
<evidence type="ECO:0000256" key="5">
    <source>
        <dbReference type="ARBA" id="ARBA00035403"/>
    </source>
</evidence>
<reference evidence="6" key="2">
    <citation type="submission" date="2025-08" db="UniProtKB">
        <authorList>
            <consortium name="Ensembl"/>
        </authorList>
    </citation>
    <scope>IDENTIFICATION</scope>
</reference>
<keyword evidence="7" id="KW-1185">Reference proteome</keyword>
<evidence type="ECO:0000313" key="7">
    <source>
        <dbReference type="Proteomes" id="UP000694387"/>
    </source>
</evidence>
<dbReference type="GO" id="GO:0006412">
    <property type="term" value="P:translation"/>
    <property type="evidence" value="ECO:0007669"/>
    <property type="project" value="InterPro"/>
</dbReference>
<dbReference type="GO" id="GO:0005840">
    <property type="term" value="C:ribosome"/>
    <property type="evidence" value="ECO:0007669"/>
    <property type="project" value="UniProtKB-KW"/>
</dbReference>
<dbReference type="Proteomes" id="UP000694387">
    <property type="component" value="Chromosome 2"/>
</dbReference>
<dbReference type="GO" id="GO:1990904">
    <property type="term" value="C:ribonucleoprotein complex"/>
    <property type="evidence" value="ECO:0007669"/>
    <property type="project" value="UniProtKB-KW"/>
</dbReference>
<name>A0A9L0KLV6_EQUAS</name>
<evidence type="ECO:0000256" key="4">
    <source>
        <dbReference type="ARBA" id="ARBA00035278"/>
    </source>
</evidence>
<dbReference type="SMART" id="SM01405">
    <property type="entry name" value="Ribosomal_S6e"/>
    <property type="match status" value="1"/>
</dbReference>
<evidence type="ECO:0000256" key="2">
    <source>
        <dbReference type="ARBA" id="ARBA00022980"/>
    </source>
</evidence>
<evidence type="ECO:0000256" key="1">
    <source>
        <dbReference type="ARBA" id="ARBA00009312"/>
    </source>
</evidence>
<dbReference type="Ensembl" id="ENSEAST00005063382.1">
    <property type="protein sequence ID" value="ENSEASP00005062921.1"/>
    <property type="gene ID" value="ENSEASG00005033588.1"/>
</dbReference>
<dbReference type="GO" id="GO:0003735">
    <property type="term" value="F:structural constituent of ribosome"/>
    <property type="evidence" value="ECO:0007669"/>
    <property type="project" value="InterPro"/>
</dbReference>
<dbReference type="PANTHER" id="PTHR11502">
    <property type="entry name" value="40S RIBOSOMAL PROTEIN S6"/>
    <property type="match status" value="1"/>
</dbReference>
<sequence>MKLNTFLQTSGCQKLIEVDDECKLPTFYEKCMAAEVGAGGLSEEWKAYGVQTNNGNDEQAFLMMDGQVCLLLSRGCSFLLQTKEDGRKQAQVCVGLHCACQPEYSQLGYCEKKVRGRGRFLDGLMLPCLWPEAQKSWKNLQTFNLLNKMMPTSVL</sequence>
<protein>
    <recommendedName>
        <fullName evidence="4">Small ribosomal subunit protein eS6</fullName>
    </recommendedName>
    <alternativeName>
        <fullName evidence="5">40S ribosomal protein S6</fullName>
    </alternativeName>
</protein>
<keyword evidence="3" id="KW-0687">Ribonucleoprotein</keyword>
<evidence type="ECO:0000256" key="3">
    <source>
        <dbReference type="ARBA" id="ARBA00023274"/>
    </source>
</evidence>
<dbReference type="InterPro" id="IPR001377">
    <property type="entry name" value="Ribosomal_eS6"/>
</dbReference>
<evidence type="ECO:0000313" key="6">
    <source>
        <dbReference type="Ensembl" id="ENSEASP00005062921.1"/>
    </source>
</evidence>
<comment type="similarity">
    <text evidence="1">Belongs to the eukaryotic ribosomal protein eS6 family.</text>
</comment>
<keyword evidence="2" id="KW-0689">Ribosomal protein</keyword>
<accession>A0A9L0KLV6</accession>
<reference evidence="6 7" key="1">
    <citation type="journal article" date="2020" name="Nat. Commun.">
        <title>Donkey genomes provide new insights into domestication and selection for coat color.</title>
        <authorList>
            <person name="Wang"/>
            <person name="C."/>
            <person name="Li"/>
            <person name="H."/>
            <person name="Guo"/>
            <person name="Y."/>
            <person name="Huang"/>
            <person name="J."/>
            <person name="Sun"/>
            <person name="Y."/>
            <person name="Min"/>
            <person name="J."/>
            <person name="Wang"/>
            <person name="J."/>
            <person name="Fang"/>
            <person name="X."/>
            <person name="Zhao"/>
            <person name="Z."/>
            <person name="Wang"/>
            <person name="S."/>
            <person name="Zhang"/>
            <person name="Y."/>
            <person name="Liu"/>
            <person name="Q."/>
            <person name="Jiang"/>
            <person name="Q."/>
            <person name="Wang"/>
            <person name="X."/>
            <person name="Guo"/>
            <person name="Y."/>
            <person name="Yang"/>
            <person name="C."/>
            <person name="Wang"/>
            <person name="Y."/>
            <person name="Tian"/>
            <person name="F."/>
            <person name="Zhuang"/>
            <person name="G."/>
            <person name="Fan"/>
            <person name="Y."/>
            <person name="Gao"/>
            <person name="Q."/>
            <person name="Li"/>
            <person name="Y."/>
            <person name="Ju"/>
            <person name="Z."/>
            <person name="Li"/>
            <person name="J."/>
            <person name="Li"/>
            <person name="R."/>
            <person name="Hou"/>
            <person name="M."/>
            <person name="Yang"/>
            <person name="G."/>
            <person name="Liu"/>
            <person name="G."/>
            <person name="Liu"/>
            <person name="W."/>
            <person name="Guo"/>
            <person name="J."/>
            <person name="Pan"/>
            <person name="S."/>
            <person name="Fan"/>
            <person name="G."/>
            <person name="Zhang"/>
            <person name="W."/>
            <person name="Zhang"/>
            <person name="R."/>
            <person name="Yu"/>
            <person name="J."/>
            <person name="Zhang"/>
            <person name="X."/>
            <person name="Yin"/>
            <person name="Q."/>
            <person name="Ji"/>
            <person name="C."/>
            <person name="Jin"/>
            <person name="Y."/>
            <person name="Yue"/>
            <person name="G."/>
            <person name="Liu"/>
            <person name="M."/>
            <person name="Xu"/>
            <person name="J."/>
            <person name="Liu"/>
            <person name="S."/>
            <person name="Jordana"/>
            <person name="J."/>
            <person name="Noce"/>
            <person name="A."/>
            <person name="Amills"/>
            <person name="M."/>
            <person name="Wu"/>
            <person name="D.D."/>
            <person name="Li"/>
            <person name="S."/>
            <person name="Zhou"/>
            <person name="X. and Zhong"/>
            <person name="J."/>
        </authorList>
    </citation>
    <scope>NUCLEOTIDE SEQUENCE [LARGE SCALE GENOMIC DNA]</scope>
</reference>